<proteinExistence type="predicted"/>
<evidence type="ECO:0000313" key="3">
    <source>
        <dbReference type="Proteomes" id="UP001501638"/>
    </source>
</evidence>
<keyword evidence="1" id="KW-1133">Transmembrane helix</keyword>
<protein>
    <submittedName>
        <fullName evidence="2">Uncharacterized protein</fullName>
    </submittedName>
</protein>
<dbReference type="EMBL" id="BAAASZ010000003">
    <property type="protein sequence ID" value="GAA2422490.1"/>
    <property type="molecule type" value="Genomic_DNA"/>
</dbReference>
<gene>
    <name evidence="2" type="ORF">GCM10010405_00940</name>
</gene>
<organism evidence="2 3">
    <name type="scientific">Streptomyces macrosporus</name>
    <dbReference type="NCBI Taxonomy" id="44032"/>
    <lineage>
        <taxon>Bacteria</taxon>
        <taxon>Bacillati</taxon>
        <taxon>Actinomycetota</taxon>
        <taxon>Actinomycetes</taxon>
        <taxon>Kitasatosporales</taxon>
        <taxon>Streptomycetaceae</taxon>
        <taxon>Streptomyces</taxon>
    </lineage>
</organism>
<reference evidence="2 3" key="1">
    <citation type="journal article" date="2019" name="Int. J. Syst. Evol. Microbiol.">
        <title>The Global Catalogue of Microorganisms (GCM) 10K type strain sequencing project: providing services to taxonomists for standard genome sequencing and annotation.</title>
        <authorList>
            <consortium name="The Broad Institute Genomics Platform"/>
            <consortium name="The Broad Institute Genome Sequencing Center for Infectious Disease"/>
            <person name="Wu L."/>
            <person name="Ma J."/>
        </authorList>
    </citation>
    <scope>NUCLEOTIDE SEQUENCE [LARGE SCALE GENOMIC DNA]</scope>
    <source>
        <strain evidence="2 3">JCM 6305</strain>
    </source>
</reference>
<dbReference type="Proteomes" id="UP001501638">
    <property type="component" value="Unassembled WGS sequence"/>
</dbReference>
<accession>A0ABN3J771</accession>
<evidence type="ECO:0000256" key="1">
    <source>
        <dbReference type="SAM" id="Phobius"/>
    </source>
</evidence>
<keyword evidence="1" id="KW-0812">Transmembrane</keyword>
<keyword evidence="3" id="KW-1185">Reference proteome</keyword>
<feature type="transmembrane region" description="Helical" evidence="1">
    <location>
        <begin position="28"/>
        <end position="46"/>
    </location>
</feature>
<sequence>MNRAVLLLVAGVALAVVALVLKALKWLLVVAVVVFVAGLVAGRAASRE</sequence>
<dbReference type="RefSeq" id="WP_344319966.1">
    <property type="nucleotide sequence ID" value="NZ_BAAASZ010000003.1"/>
</dbReference>
<comment type="caution">
    <text evidence="2">The sequence shown here is derived from an EMBL/GenBank/DDBJ whole genome shotgun (WGS) entry which is preliminary data.</text>
</comment>
<keyword evidence="1" id="KW-0472">Membrane</keyword>
<evidence type="ECO:0000313" key="2">
    <source>
        <dbReference type="EMBL" id="GAA2422490.1"/>
    </source>
</evidence>
<name>A0ABN3J771_9ACTN</name>